<gene>
    <name evidence="2" type="ORF">AWB78_04034</name>
</gene>
<dbReference type="AlphaFoldDB" id="A0A158CKX8"/>
<dbReference type="Proteomes" id="UP000071859">
    <property type="component" value="Unassembled WGS sequence"/>
</dbReference>
<comment type="caution">
    <text evidence="2">The sequence shown here is derived from an EMBL/GenBank/DDBJ whole genome shotgun (WGS) entry which is preliminary data.</text>
</comment>
<dbReference type="OrthoDB" id="9182647at2"/>
<reference evidence="2" key="1">
    <citation type="submission" date="2016-01" db="EMBL/GenBank/DDBJ databases">
        <authorList>
            <person name="Peeters C."/>
        </authorList>
    </citation>
    <scope>NUCLEOTIDE SEQUENCE</scope>
    <source>
        <strain evidence="2">LMG 29321</strain>
    </source>
</reference>
<proteinExistence type="predicted"/>
<feature type="compositionally biased region" description="Low complexity" evidence="1">
    <location>
        <begin position="40"/>
        <end position="63"/>
    </location>
</feature>
<protein>
    <submittedName>
        <fullName evidence="2">Uncharacterized protein</fullName>
    </submittedName>
</protein>
<accession>A0A158CKX8</accession>
<feature type="compositionally biased region" description="Basic and acidic residues" evidence="1">
    <location>
        <begin position="25"/>
        <end position="34"/>
    </location>
</feature>
<dbReference type="RefSeq" id="WP_062607286.1">
    <property type="nucleotide sequence ID" value="NZ_FCOX02000020.1"/>
</dbReference>
<evidence type="ECO:0000256" key="1">
    <source>
        <dbReference type="SAM" id="MobiDB-lite"/>
    </source>
</evidence>
<keyword evidence="3" id="KW-1185">Reference proteome</keyword>
<evidence type="ECO:0000313" key="3">
    <source>
        <dbReference type="Proteomes" id="UP000071859"/>
    </source>
</evidence>
<name>A0A158CKX8_9BURK</name>
<dbReference type="EMBL" id="FCOX02000020">
    <property type="protein sequence ID" value="SAK82526.1"/>
    <property type="molecule type" value="Genomic_DNA"/>
</dbReference>
<evidence type="ECO:0000313" key="2">
    <source>
        <dbReference type="EMBL" id="SAK82526.1"/>
    </source>
</evidence>
<organism evidence="2 3">
    <name type="scientific">Caballeronia calidae</name>
    <dbReference type="NCBI Taxonomy" id="1777139"/>
    <lineage>
        <taxon>Bacteria</taxon>
        <taxon>Pseudomonadati</taxon>
        <taxon>Pseudomonadota</taxon>
        <taxon>Betaproteobacteria</taxon>
        <taxon>Burkholderiales</taxon>
        <taxon>Burkholderiaceae</taxon>
        <taxon>Caballeronia</taxon>
    </lineage>
</organism>
<sequence>MTTPQVKAPSKKAFHFPKSSADKVQATEKSDGKAGKTTRSKASATPKTKARTKAAAAPATTPKNAKKEAAKTPAVETATADNAAKNQATPESKTKRVKKEKVVRDSFTMPKSDYAKLATLKQKCQDNGVRVKKSELLRAALTMLEAAPDKRLVAAIKALETVKTGRPANT</sequence>
<feature type="region of interest" description="Disordered" evidence="1">
    <location>
        <begin position="1"/>
        <end position="104"/>
    </location>
</feature>